<dbReference type="Gene3D" id="3.90.550.10">
    <property type="entry name" value="Spore Coat Polysaccharide Biosynthesis Protein SpsA, Chain A"/>
    <property type="match status" value="1"/>
</dbReference>
<dbReference type="AlphaFoldDB" id="A0A2G1WGP1"/>
<evidence type="ECO:0008006" key="3">
    <source>
        <dbReference type="Google" id="ProtNLM"/>
    </source>
</evidence>
<dbReference type="EMBL" id="NHOA01000116">
    <property type="protein sequence ID" value="PHQ38152.1"/>
    <property type="molecule type" value="Genomic_DNA"/>
</dbReference>
<dbReference type="Proteomes" id="UP000222824">
    <property type="component" value="Unassembled WGS sequence"/>
</dbReference>
<dbReference type="GO" id="GO:0005829">
    <property type="term" value="C:cytosol"/>
    <property type="evidence" value="ECO:0007669"/>
    <property type="project" value="TreeGrafter"/>
</dbReference>
<dbReference type="SUPFAM" id="SSF53448">
    <property type="entry name" value="Nucleotide-diphospho-sugar transferases"/>
    <property type="match status" value="1"/>
</dbReference>
<dbReference type="InterPro" id="IPR003329">
    <property type="entry name" value="Cytidylyl_trans"/>
</dbReference>
<sequence length="217" mass="24309">MFIAASIQARLGSTRLPGKVLFPLGDRRLLKWPIDRSRDAETVDETVAAIGDRPENDAIETYCDRSRIDHLVGPEDDLLKRHLKVINKTGCDLLVRITADCPFVPSEEIDRVVEEHMSNDARYTTNVTGNMPVGIGVDAIDPDLLRELHALEETHPVKLARSEPANWDTNWSDNPSWNHFSGVHLAVDTPADYWSLVDALNAVGDNPRKVAEWIAKR</sequence>
<dbReference type="RefSeq" id="WP_099256031.1">
    <property type="nucleotide sequence ID" value="NZ_NHOA01000116.1"/>
</dbReference>
<gene>
    <name evidence="1" type="ORF">DJ69_13095</name>
</gene>
<reference evidence="1 2" key="1">
    <citation type="journal article" date="2014" name="Front. Microbiol.">
        <title>Population and genomic analysis of the genus Halorubrum.</title>
        <authorList>
            <person name="Fullmer M.S."/>
            <person name="Soucy S.M."/>
            <person name="Swithers K.S."/>
            <person name="Makkay A.M."/>
            <person name="Wheeler R."/>
            <person name="Ventosa A."/>
            <person name="Gogarten J.P."/>
            <person name="Papke R.T."/>
        </authorList>
    </citation>
    <scope>NUCLEOTIDE SEQUENCE [LARGE SCALE GENOMIC DNA]</scope>
    <source>
        <strain evidence="1 2">C49</strain>
    </source>
</reference>
<dbReference type="OrthoDB" id="10155at2157"/>
<evidence type="ECO:0000313" key="1">
    <source>
        <dbReference type="EMBL" id="PHQ38152.1"/>
    </source>
</evidence>
<keyword evidence="2" id="KW-1185">Reference proteome</keyword>
<comment type="caution">
    <text evidence="1">The sequence shown here is derived from an EMBL/GenBank/DDBJ whole genome shotgun (WGS) entry which is preliminary data.</text>
</comment>
<dbReference type="Pfam" id="PF02348">
    <property type="entry name" value="CTP_transf_3"/>
    <property type="match status" value="1"/>
</dbReference>
<dbReference type="InterPro" id="IPR029044">
    <property type="entry name" value="Nucleotide-diphossugar_trans"/>
</dbReference>
<evidence type="ECO:0000313" key="2">
    <source>
        <dbReference type="Proteomes" id="UP000222824"/>
    </source>
</evidence>
<dbReference type="PANTHER" id="PTHR42866">
    <property type="entry name" value="3-DEOXY-MANNO-OCTULOSONATE CYTIDYLYLTRANSFERASE"/>
    <property type="match status" value="1"/>
</dbReference>
<name>A0A2G1WGP1_9EURY</name>
<proteinExistence type="predicted"/>
<organism evidence="1 2">
    <name type="scientific">Halorubrum persicum</name>
    <dbReference type="NCBI Taxonomy" id="1383844"/>
    <lineage>
        <taxon>Archaea</taxon>
        <taxon>Methanobacteriati</taxon>
        <taxon>Methanobacteriota</taxon>
        <taxon>Stenosarchaea group</taxon>
        <taxon>Halobacteria</taxon>
        <taxon>Halobacteriales</taxon>
        <taxon>Haloferacaceae</taxon>
        <taxon>Halorubrum</taxon>
    </lineage>
</organism>
<accession>A0A2G1WGP1</accession>
<protein>
    <recommendedName>
        <fullName evidence="3">Acylneuraminate cytidylyltransferase</fullName>
    </recommendedName>
</protein>
<dbReference type="PANTHER" id="PTHR42866:SF1">
    <property type="entry name" value="SPORE COAT POLYSACCHARIDE BIOSYNTHESIS PROTEIN SPSF"/>
    <property type="match status" value="1"/>
</dbReference>